<protein>
    <recommendedName>
        <fullName evidence="5">Secreted protein</fullName>
    </recommendedName>
</protein>
<sequence length="105" mass="11325">MFRAVVMILGVVVGCAIARRSAGCRPGKITCRVETGNVRGVLKLSQSVIEAIHVVRFSSHTQEDKASREMVAVEKCAASSSWPMQQLKENPPAGDCHSLEFGNTP</sequence>
<keyword evidence="4" id="KW-1185">Reference proteome</keyword>
<evidence type="ECO:0008006" key="5">
    <source>
        <dbReference type="Google" id="ProtNLM"/>
    </source>
</evidence>
<feature type="chain" id="PRO_5036470986" description="Secreted protein" evidence="2">
    <location>
        <begin position="19"/>
        <end position="105"/>
    </location>
</feature>
<evidence type="ECO:0000256" key="2">
    <source>
        <dbReference type="SAM" id="SignalP"/>
    </source>
</evidence>
<proteinExistence type="predicted"/>
<feature type="signal peptide" evidence="2">
    <location>
        <begin position="1"/>
        <end position="18"/>
    </location>
</feature>
<evidence type="ECO:0000313" key="4">
    <source>
        <dbReference type="Proteomes" id="UP000886998"/>
    </source>
</evidence>
<dbReference type="PROSITE" id="PS51257">
    <property type="entry name" value="PROKAR_LIPOPROTEIN"/>
    <property type="match status" value="1"/>
</dbReference>
<dbReference type="Proteomes" id="UP000886998">
    <property type="component" value="Unassembled WGS sequence"/>
</dbReference>
<evidence type="ECO:0000256" key="1">
    <source>
        <dbReference type="SAM" id="MobiDB-lite"/>
    </source>
</evidence>
<comment type="caution">
    <text evidence="3">The sequence shown here is derived from an EMBL/GenBank/DDBJ whole genome shotgun (WGS) entry which is preliminary data.</text>
</comment>
<keyword evidence="2" id="KW-0732">Signal</keyword>
<dbReference type="EMBL" id="BMAV01008481">
    <property type="protein sequence ID" value="GFY52125.1"/>
    <property type="molecule type" value="Genomic_DNA"/>
</dbReference>
<organism evidence="3 4">
    <name type="scientific">Trichonephila inaurata madagascariensis</name>
    <dbReference type="NCBI Taxonomy" id="2747483"/>
    <lineage>
        <taxon>Eukaryota</taxon>
        <taxon>Metazoa</taxon>
        <taxon>Ecdysozoa</taxon>
        <taxon>Arthropoda</taxon>
        <taxon>Chelicerata</taxon>
        <taxon>Arachnida</taxon>
        <taxon>Araneae</taxon>
        <taxon>Araneomorphae</taxon>
        <taxon>Entelegynae</taxon>
        <taxon>Araneoidea</taxon>
        <taxon>Nephilidae</taxon>
        <taxon>Trichonephila</taxon>
        <taxon>Trichonephila inaurata</taxon>
    </lineage>
</organism>
<dbReference type="AlphaFoldDB" id="A0A8X7C1R2"/>
<gene>
    <name evidence="3" type="ORF">TNIN_496101</name>
</gene>
<name>A0A8X7C1R2_9ARAC</name>
<evidence type="ECO:0000313" key="3">
    <source>
        <dbReference type="EMBL" id="GFY52125.1"/>
    </source>
</evidence>
<accession>A0A8X7C1R2</accession>
<feature type="region of interest" description="Disordered" evidence="1">
    <location>
        <begin position="81"/>
        <end position="105"/>
    </location>
</feature>
<reference evidence="3" key="1">
    <citation type="submission" date="2020-08" db="EMBL/GenBank/DDBJ databases">
        <title>Multicomponent nature underlies the extraordinary mechanical properties of spider dragline silk.</title>
        <authorList>
            <person name="Kono N."/>
            <person name="Nakamura H."/>
            <person name="Mori M."/>
            <person name="Yoshida Y."/>
            <person name="Ohtoshi R."/>
            <person name="Malay A.D."/>
            <person name="Moran D.A.P."/>
            <person name="Tomita M."/>
            <person name="Numata K."/>
            <person name="Arakawa K."/>
        </authorList>
    </citation>
    <scope>NUCLEOTIDE SEQUENCE</scope>
</reference>